<name>A0A7W8FA12_9ACTN</name>
<feature type="region of interest" description="Disordered" evidence="1">
    <location>
        <begin position="33"/>
        <end position="52"/>
    </location>
</feature>
<dbReference type="Proteomes" id="UP000568022">
    <property type="component" value="Unassembled WGS sequence"/>
</dbReference>
<evidence type="ECO:0000313" key="3">
    <source>
        <dbReference type="Proteomes" id="UP000568022"/>
    </source>
</evidence>
<organism evidence="2 3">
    <name type="scientific">Streptomyces griseoloalbus</name>
    <dbReference type="NCBI Taxonomy" id="67303"/>
    <lineage>
        <taxon>Bacteria</taxon>
        <taxon>Bacillati</taxon>
        <taxon>Actinomycetota</taxon>
        <taxon>Actinomycetes</taxon>
        <taxon>Kitasatosporales</taxon>
        <taxon>Streptomycetaceae</taxon>
        <taxon>Streptomyces</taxon>
    </lineage>
</organism>
<dbReference type="EMBL" id="JACHJE010000014">
    <property type="protein sequence ID" value="MBB5128748.1"/>
    <property type="molecule type" value="Genomic_DNA"/>
</dbReference>
<evidence type="ECO:0000313" key="2">
    <source>
        <dbReference type="EMBL" id="MBB5128748.1"/>
    </source>
</evidence>
<evidence type="ECO:0000256" key="1">
    <source>
        <dbReference type="SAM" id="MobiDB-lite"/>
    </source>
</evidence>
<sequence length="72" mass="7182">MIGSAPPPCSWVDCSPEHGSLTDRAPRADAVINGPPRSDAMDAAGGPGGNHAVAAVSMQPVFSSAQPDGQRG</sequence>
<gene>
    <name evidence="2" type="ORF">FHS32_005525</name>
</gene>
<reference evidence="2 3" key="1">
    <citation type="submission" date="2020-08" db="EMBL/GenBank/DDBJ databases">
        <title>Genomic Encyclopedia of Type Strains, Phase III (KMG-III): the genomes of soil and plant-associated and newly described type strains.</title>
        <authorList>
            <person name="Whitman W."/>
        </authorList>
    </citation>
    <scope>NUCLEOTIDE SEQUENCE [LARGE SCALE GENOMIC DNA]</scope>
    <source>
        <strain evidence="2 3">CECT 3226</strain>
    </source>
</reference>
<protein>
    <submittedName>
        <fullName evidence="2">Uncharacterized protein</fullName>
    </submittedName>
</protein>
<proteinExistence type="predicted"/>
<dbReference type="AlphaFoldDB" id="A0A7W8FA12"/>
<keyword evidence="3" id="KW-1185">Reference proteome</keyword>
<accession>A0A7W8FA12</accession>
<comment type="caution">
    <text evidence="2">The sequence shown here is derived from an EMBL/GenBank/DDBJ whole genome shotgun (WGS) entry which is preliminary data.</text>
</comment>